<dbReference type="GO" id="GO:0005886">
    <property type="term" value="C:plasma membrane"/>
    <property type="evidence" value="ECO:0007669"/>
    <property type="project" value="TreeGrafter"/>
</dbReference>
<dbReference type="PROSITE" id="PS50893">
    <property type="entry name" value="ABC_TRANSPORTER_2"/>
    <property type="match status" value="1"/>
</dbReference>
<evidence type="ECO:0000313" key="6">
    <source>
        <dbReference type="Proteomes" id="UP000003806"/>
    </source>
</evidence>
<dbReference type="RefSeq" id="WP_008520253.1">
    <property type="nucleotide sequence ID" value="NZ_CM001376.1"/>
</dbReference>
<reference evidence="5 6" key="1">
    <citation type="submission" date="2011-11" db="EMBL/GenBank/DDBJ databases">
        <title>The Noncontiguous Finished genome of Jonquetella anthropi DSM 22815.</title>
        <authorList>
            <consortium name="US DOE Joint Genome Institute (JGI-PGF)"/>
            <person name="Lucas S."/>
            <person name="Copeland A."/>
            <person name="Lapidus A."/>
            <person name="Glavina del Rio T."/>
            <person name="Dalin E."/>
            <person name="Tice H."/>
            <person name="Bruce D."/>
            <person name="Goodwin L."/>
            <person name="Pitluck S."/>
            <person name="Peters L."/>
            <person name="Mikhailova N."/>
            <person name="Held B."/>
            <person name="Kyrpides N."/>
            <person name="Mavromatis K."/>
            <person name="Ivanova N."/>
            <person name="Markowitz V."/>
            <person name="Cheng J.-F."/>
            <person name="Hugenholtz P."/>
            <person name="Woyke T."/>
            <person name="Wu D."/>
            <person name="Gronow S."/>
            <person name="Wellnitz S."/>
            <person name="Brambilla E."/>
            <person name="Klenk H.-P."/>
            <person name="Eisen J.A."/>
        </authorList>
    </citation>
    <scope>NUCLEOTIDE SEQUENCE [LARGE SCALE GENOMIC DNA]</scope>
    <source>
        <strain evidence="5 6">DSM 22815</strain>
    </source>
</reference>
<proteinExistence type="predicted"/>
<dbReference type="EMBL" id="CM001376">
    <property type="protein sequence ID" value="EHM12777.1"/>
    <property type="molecule type" value="Genomic_DNA"/>
</dbReference>
<dbReference type="Gene3D" id="3.40.50.300">
    <property type="entry name" value="P-loop containing nucleotide triphosphate hydrolases"/>
    <property type="match status" value="1"/>
</dbReference>
<feature type="domain" description="ABC transporter" evidence="4">
    <location>
        <begin position="9"/>
        <end position="226"/>
    </location>
</feature>
<evidence type="ECO:0000256" key="3">
    <source>
        <dbReference type="ARBA" id="ARBA00022840"/>
    </source>
</evidence>
<dbReference type="eggNOG" id="COG1136">
    <property type="taxonomic scope" value="Bacteria"/>
</dbReference>
<dbReference type="InterPro" id="IPR015854">
    <property type="entry name" value="ABC_transpr_LolD-like"/>
</dbReference>
<dbReference type="CDD" id="cd03255">
    <property type="entry name" value="ABC_MJ0796_LolCDE_FtsE"/>
    <property type="match status" value="1"/>
</dbReference>
<dbReference type="HOGENOM" id="CLU_000604_1_22_0"/>
<dbReference type="PROSITE" id="PS00211">
    <property type="entry name" value="ABC_TRANSPORTER_1"/>
    <property type="match status" value="1"/>
</dbReference>
<evidence type="ECO:0000313" key="5">
    <source>
        <dbReference type="EMBL" id="EHM12777.1"/>
    </source>
</evidence>
<sequence length="226" mass="24013">MTPSQTPFLRVSGVTKNYRAGGETVAGLRPVSFELGRGDRLALAGPSGSGKSTLLHILAGLYRPTAGAVQADGSSLLAGTPQTEAWRAAHVGYVFQIMNLLPDFSVEENLLIAGQIAGVPREQAKKRGAELLDRLGLSDKRRLKPRALSLGESQRAAIARALISDPELILADEPTASLDGPNSQTVLDCLTELCGKGSALVVASHDENLLSRFPRRLVLSKDGPRR</sequence>
<keyword evidence="3" id="KW-0067">ATP-binding</keyword>
<dbReference type="SUPFAM" id="SSF52540">
    <property type="entry name" value="P-loop containing nucleoside triphosphate hydrolases"/>
    <property type="match status" value="1"/>
</dbReference>
<dbReference type="OrthoDB" id="9791546at2"/>
<accession>H0UIY3</accession>
<keyword evidence="2" id="KW-0547">Nucleotide-binding</keyword>
<dbReference type="InterPro" id="IPR003593">
    <property type="entry name" value="AAA+_ATPase"/>
</dbReference>
<evidence type="ECO:0000256" key="2">
    <source>
        <dbReference type="ARBA" id="ARBA00022741"/>
    </source>
</evidence>
<dbReference type="InterPro" id="IPR017871">
    <property type="entry name" value="ABC_transporter-like_CS"/>
</dbReference>
<dbReference type="Proteomes" id="UP000003806">
    <property type="component" value="Chromosome"/>
</dbReference>
<organism evidence="5 6">
    <name type="scientific">Jonquetella anthropi DSM 22815</name>
    <dbReference type="NCBI Taxonomy" id="885272"/>
    <lineage>
        <taxon>Bacteria</taxon>
        <taxon>Thermotogati</taxon>
        <taxon>Synergistota</taxon>
        <taxon>Synergistia</taxon>
        <taxon>Synergistales</taxon>
        <taxon>Dethiosulfovibrionaceae</taxon>
        <taxon>Jonquetella</taxon>
    </lineage>
</organism>
<dbReference type="AlphaFoldDB" id="H0UIY3"/>
<dbReference type="STRING" id="885272.JonanDRAFT_0358"/>
<gene>
    <name evidence="5" type="ORF">JonanDRAFT_0358</name>
</gene>
<dbReference type="GO" id="GO:0005524">
    <property type="term" value="F:ATP binding"/>
    <property type="evidence" value="ECO:0007669"/>
    <property type="project" value="UniProtKB-KW"/>
</dbReference>
<dbReference type="InterPro" id="IPR027417">
    <property type="entry name" value="P-loop_NTPase"/>
</dbReference>
<evidence type="ECO:0000259" key="4">
    <source>
        <dbReference type="PROSITE" id="PS50893"/>
    </source>
</evidence>
<dbReference type="Pfam" id="PF00005">
    <property type="entry name" value="ABC_tran"/>
    <property type="match status" value="1"/>
</dbReference>
<dbReference type="SMART" id="SM00382">
    <property type="entry name" value="AAA"/>
    <property type="match status" value="1"/>
</dbReference>
<name>H0UIY3_9BACT</name>
<dbReference type="PANTHER" id="PTHR24220:SF659">
    <property type="entry name" value="TRANSPORTER, PUTATIVE-RELATED"/>
    <property type="match status" value="1"/>
</dbReference>
<keyword evidence="6" id="KW-1185">Reference proteome</keyword>
<protein>
    <submittedName>
        <fullName evidence="5">ABC-type antimicrobial peptide transport system, ATPase component</fullName>
    </submittedName>
</protein>
<dbReference type="InterPro" id="IPR003439">
    <property type="entry name" value="ABC_transporter-like_ATP-bd"/>
</dbReference>
<dbReference type="PANTHER" id="PTHR24220">
    <property type="entry name" value="IMPORT ATP-BINDING PROTEIN"/>
    <property type="match status" value="1"/>
</dbReference>
<dbReference type="InterPro" id="IPR017911">
    <property type="entry name" value="MacB-like_ATP-bd"/>
</dbReference>
<keyword evidence="1" id="KW-0813">Transport</keyword>
<dbReference type="GO" id="GO:0016887">
    <property type="term" value="F:ATP hydrolysis activity"/>
    <property type="evidence" value="ECO:0007669"/>
    <property type="project" value="InterPro"/>
</dbReference>
<evidence type="ECO:0000256" key="1">
    <source>
        <dbReference type="ARBA" id="ARBA00022448"/>
    </source>
</evidence>
<dbReference type="GO" id="GO:0022857">
    <property type="term" value="F:transmembrane transporter activity"/>
    <property type="evidence" value="ECO:0007669"/>
    <property type="project" value="TreeGrafter"/>
</dbReference>